<dbReference type="AlphaFoldDB" id="A0A915I3H1"/>
<sequence>MEAVEFLEDSDDVAHKIDVADFLRIHRYFADQTNPFECYKDQEFYIRYRFTNIYARRLIDLLYDGLQRPRNPLECPVQDCSFFGNTNHVANEEWSEVDIILDLIVL</sequence>
<reference evidence="2" key="1">
    <citation type="submission" date="2022-11" db="UniProtKB">
        <authorList>
            <consortium name="WormBaseParasite"/>
        </authorList>
    </citation>
    <scope>IDENTIFICATION</scope>
</reference>
<protein>
    <submittedName>
        <fullName evidence="2">Uncharacterized protein</fullName>
    </submittedName>
</protein>
<name>A0A915I3H1_ROMCU</name>
<dbReference type="Proteomes" id="UP000887565">
    <property type="component" value="Unplaced"/>
</dbReference>
<dbReference type="WBParaSite" id="nRc.2.0.1.t08281-RA">
    <property type="protein sequence ID" value="nRc.2.0.1.t08281-RA"/>
    <property type="gene ID" value="nRc.2.0.1.g08281"/>
</dbReference>
<organism evidence="1 2">
    <name type="scientific">Romanomermis culicivorax</name>
    <name type="common">Nematode worm</name>
    <dbReference type="NCBI Taxonomy" id="13658"/>
    <lineage>
        <taxon>Eukaryota</taxon>
        <taxon>Metazoa</taxon>
        <taxon>Ecdysozoa</taxon>
        <taxon>Nematoda</taxon>
        <taxon>Enoplea</taxon>
        <taxon>Dorylaimia</taxon>
        <taxon>Mermithida</taxon>
        <taxon>Mermithoidea</taxon>
        <taxon>Mermithidae</taxon>
        <taxon>Romanomermis</taxon>
    </lineage>
</organism>
<keyword evidence="1" id="KW-1185">Reference proteome</keyword>
<evidence type="ECO:0000313" key="1">
    <source>
        <dbReference type="Proteomes" id="UP000887565"/>
    </source>
</evidence>
<evidence type="ECO:0000313" key="2">
    <source>
        <dbReference type="WBParaSite" id="nRc.2.0.1.t08281-RA"/>
    </source>
</evidence>
<proteinExistence type="predicted"/>
<accession>A0A915I3H1</accession>